<dbReference type="InterPro" id="IPR036390">
    <property type="entry name" value="WH_DNA-bd_sf"/>
</dbReference>
<keyword evidence="7" id="KW-1185">Reference proteome</keyword>
<evidence type="ECO:0000256" key="3">
    <source>
        <dbReference type="ARBA" id="ARBA00023125"/>
    </source>
</evidence>
<accession>A0ABU1VHK4</accession>
<evidence type="ECO:0000313" key="7">
    <source>
        <dbReference type="Proteomes" id="UP001265550"/>
    </source>
</evidence>
<dbReference type="GO" id="GO:0003677">
    <property type="term" value="F:DNA binding"/>
    <property type="evidence" value="ECO:0007669"/>
    <property type="project" value="UniProtKB-KW"/>
</dbReference>
<dbReference type="RefSeq" id="WP_204735256.1">
    <property type="nucleotide sequence ID" value="NZ_JAVDWE010000018.1"/>
</dbReference>
<sequence>MRLRHIEVFNAVMLTGSVSAAARMINVTQPAVSRTLQHAEIQLGFPLFQRVGGRLRPTEEAQTLYPHIERLFAQLDEVQRLSASLRAGRGKGELRVLTVLALSYEVFPRAMRLFREKHPSVRVHHEALHSPQIIASLVLQEADVGYVFSAVSHPALVQEKLAERHVVCVVPKGMLPARQVRAGTINLTQLSRLPVIALDGRDPLGLLLAHTVRDSGAGLQEVMTVQTYHVALALAHHGVGVAMVEACTAASADPEKVDVLKLEPVVPTTVRMLRPAARPNSLVARAFTRCMQQALQEMED</sequence>
<dbReference type="InterPro" id="IPR000847">
    <property type="entry name" value="LysR_HTH_N"/>
</dbReference>
<dbReference type="PROSITE" id="PS50931">
    <property type="entry name" value="HTH_LYSR"/>
    <property type="match status" value="1"/>
</dbReference>
<evidence type="ECO:0000313" key="6">
    <source>
        <dbReference type="EMBL" id="MDR7096963.1"/>
    </source>
</evidence>
<keyword evidence="4" id="KW-0804">Transcription</keyword>
<gene>
    <name evidence="6" type="ORF">J2X09_004732</name>
</gene>
<dbReference type="SUPFAM" id="SSF46785">
    <property type="entry name" value="Winged helix' DNA-binding domain"/>
    <property type="match status" value="1"/>
</dbReference>
<comment type="similarity">
    <text evidence="1">Belongs to the LysR transcriptional regulatory family.</text>
</comment>
<evidence type="ECO:0000256" key="1">
    <source>
        <dbReference type="ARBA" id="ARBA00009437"/>
    </source>
</evidence>
<dbReference type="SUPFAM" id="SSF53850">
    <property type="entry name" value="Periplasmic binding protein-like II"/>
    <property type="match status" value="1"/>
</dbReference>
<keyword evidence="2" id="KW-0805">Transcription regulation</keyword>
<keyword evidence="3 6" id="KW-0238">DNA-binding</keyword>
<reference evidence="6 7" key="1">
    <citation type="submission" date="2023-07" db="EMBL/GenBank/DDBJ databases">
        <title>Sorghum-associated microbial communities from plants grown in Nebraska, USA.</title>
        <authorList>
            <person name="Schachtman D."/>
        </authorList>
    </citation>
    <scope>NUCLEOTIDE SEQUENCE [LARGE SCALE GENOMIC DNA]</scope>
    <source>
        <strain evidence="6 7">BE240</strain>
    </source>
</reference>
<dbReference type="Gene3D" id="1.10.10.10">
    <property type="entry name" value="Winged helix-like DNA-binding domain superfamily/Winged helix DNA-binding domain"/>
    <property type="match status" value="1"/>
</dbReference>
<dbReference type="EMBL" id="JAVDWE010000018">
    <property type="protein sequence ID" value="MDR7096963.1"/>
    <property type="molecule type" value="Genomic_DNA"/>
</dbReference>
<feature type="domain" description="HTH lysR-type" evidence="5">
    <location>
        <begin position="1"/>
        <end position="58"/>
    </location>
</feature>
<organism evidence="6 7">
    <name type="scientific">Hydrogenophaga laconesensis</name>
    <dbReference type="NCBI Taxonomy" id="1805971"/>
    <lineage>
        <taxon>Bacteria</taxon>
        <taxon>Pseudomonadati</taxon>
        <taxon>Pseudomonadota</taxon>
        <taxon>Betaproteobacteria</taxon>
        <taxon>Burkholderiales</taxon>
        <taxon>Comamonadaceae</taxon>
        <taxon>Hydrogenophaga</taxon>
    </lineage>
</organism>
<name>A0ABU1VHK4_9BURK</name>
<dbReference type="PANTHER" id="PTHR30427">
    <property type="entry name" value="TRANSCRIPTIONAL ACTIVATOR PROTEIN LYSR"/>
    <property type="match status" value="1"/>
</dbReference>
<dbReference type="InterPro" id="IPR005119">
    <property type="entry name" value="LysR_subst-bd"/>
</dbReference>
<dbReference type="PANTHER" id="PTHR30427:SF1">
    <property type="entry name" value="TRANSCRIPTIONAL ACTIVATOR PROTEIN LYSR"/>
    <property type="match status" value="1"/>
</dbReference>
<dbReference type="Proteomes" id="UP001265550">
    <property type="component" value="Unassembled WGS sequence"/>
</dbReference>
<dbReference type="InterPro" id="IPR036388">
    <property type="entry name" value="WH-like_DNA-bd_sf"/>
</dbReference>
<proteinExistence type="inferred from homology"/>
<evidence type="ECO:0000259" key="5">
    <source>
        <dbReference type="PROSITE" id="PS50931"/>
    </source>
</evidence>
<protein>
    <submittedName>
        <fullName evidence="6">DNA-binding transcriptional LysR family regulator</fullName>
    </submittedName>
</protein>
<dbReference type="Pfam" id="PF03466">
    <property type="entry name" value="LysR_substrate"/>
    <property type="match status" value="1"/>
</dbReference>
<dbReference type="Pfam" id="PF00126">
    <property type="entry name" value="HTH_1"/>
    <property type="match status" value="1"/>
</dbReference>
<evidence type="ECO:0000256" key="2">
    <source>
        <dbReference type="ARBA" id="ARBA00023015"/>
    </source>
</evidence>
<dbReference type="PRINTS" id="PR00039">
    <property type="entry name" value="HTHLYSR"/>
</dbReference>
<comment type="caution">
    <text evidence="6">The sequence shown here is derived from an EMBL/GenBank/DDBJ whole genome shotgun (WGS) entry which is preliminary data.</text>
</comment>
<evidence type="ECO:0000256" key="4">
    <source>
        <dbReference type="ARBA" id="ARBA00023163"/>
    </source>
</evidence>
<dbReference type="Gene3D" id="3.40.190.290">
    <property type="match status" value="1"/>
</dbReference>